<organism evidence="1 2">
    <name type="scientific">Spiromyces aspiralis</name>
    <dbReference type="NCBI Taxonomy" id="68401"/>
    <lineage>
        <taxon>Eukaryota</taxon>
        <taxon>Fungi</taxon>
        <taxon>Fungi incertae sedis</taxon>
        <taxon>Zoopagomycota</taxon>
        <taxon>Kickxellomycotina</taxon>
        <taxon>Kickxellomycetes</taxon>
        <taxon>Kickxellales</taxon>
        <taxon>Kickxellaceae</taxon>
        <taxon>Spiromyces</taxon>
    </lineage>
</organism>
<dbReference type="Proteomes" id="UP001145114">
    <property type="component" value="Unassembled WGS sequence"/>
</dbReference>
<evidence type="ECO:0000313" key="1">
    <source>
        <dbReference type="EMBL" id="KAJ1678530.1"/>
    </source>
</evidence>
<gene>
    <name evidence="1" type="ORF">EV182_003869</name>
</gene>
<sequence>YQAEYIRHELEGELISEEAEFVTNYNGDGLVISNPYASWLWPHLPRPEDSNILPFKHGKHPTIRGLKLEQRELPPPPPPPQPPLYLTKQLSGDLSGSLHRSMSEDTGMTSFSMLEAANADKLNIGPIIRSARSNSIMGQFLQAGGIPRRFSVQTYHSLSTVNKEASPSAMTALSDQRVLEDPRLGPPSHFAETWKRIHEQLISHYQKNRQATKAQSPLSNPSFLEEPSAVKPGQTKGEPSPASTKPPDRSASCVQAFEAGVQQLELPPSIDKVLSGISNGGSGTEANGSADSGSTLLVSGAAEPSASDTEYLSGRIVASAQLDNTALSSFVSKHAPMALEKRSASVPIDTSDLHLYDTGSWAGLDASRGDSIEPRQPSIAMGIQEGGAMTQAPHHHQQQQQQRASNEQATVESNIISKGDEERYEEVEVIEEELLSDLVRSLAIEGLGM</sequence>
<protein>
    <submittedName>
        <fullName evidence="1">Uncharacterized protein</fullName>
    </submittedName>
</protein>
<proteinExistence type="predicted"/>
<reference evidence="1" key="1">
    <citation type="submission" date="2022-06" db="EMBL/GenBank/DDBJ databases">
        <title>Phylogenomic reconstructions and comparative analyses of Kickxellomycotina fungi.</title>
        <authorList>
            <person name="Reynolds N.K."/>
            <person name="Stajich J.E."/>
            <person name="Barry K."/>
            <person name="Grigoriev I.V."/>
            <person name="Crous P."/>
            <person name="Smith M.E."/>
        </authorList>
    </citation>
    <scope>NUCLEOTIDE SEQUENCE</scope>
    <source>
        <strain evidence="1">RSA 2271</strain>
    </source>
</reference>
<name>A0ACC1HPQ5_9FUNG</name>
<dbReference type="EMBL" id="JAMZIH010001081">
    <property type="protein sequence ID" value="KAJ1678530.1"/>
    <property type="molecule type" value="Genomic_DNA"/>
</dbReference>
<comment type="caution">
    <text evidence="1">The sequence shown here is derived from an EMBL/GenBank/DDBJ whole genome shotgun (WGS) entry which is preliminary data.</text>
</comment>
<accession>A0ACC1HPQ5</accession>
<feature type="non-terminal residue" evidence="1">
    <location>
        <position position="1"/>
    </location>
</feature>
<evidence type="ECO:0000313" key="2">
    <source>
        <dbReference type="Proteomes" id="UP001145114"/>
    </source>
</evidence>
<keyword evidence="2" id="KW-1185">Reference proteome</keyword>